<sequence>MSREGTNPNLLSYKFNVHPQQNPAPTNIEHEPISPLNKDIVPFRFSIPQQWTLLNQKRPQLLSILLELCSLAPQMIVQVWKPSLEIHRQSDELVESSSSSIRAMRIPPLFILVLYASPTPISFERSVSSQSYPPPTPSPHMHQPTDANR</sequence>
<evidence type="ECO:0000313" key="2">
    <source>
        <dbReference type="EMBL" id="KAL2051676.1"/>
    </source>
</evidence>
<feature type="region of interest" description="Disordered" evidence="1">
    <location>
        <begin position="126"/>
        <end position="149"/>
    </location>
</feature>
<reference evidence="2 3" key="1">
    <citation type="submission" date="2024-09" db="EMBL/GenBank/DDBJ databases">
        <title>Rethinking Asexuality: The Enigmatic Case of Functional Sexual Genes in Lepraria (Stereocaulaceae).</title>
        <authorList>
            <person name="Doellman M."/>
            <person name="Sun Y."/>
            <person name="Barcenas-Pena A."/>
            <person name="Lumbsch H.T."/>
            <person name="Grewe F."/>
        </authorList>
    </citation>
    <scope>NUCLEOTIDE SEQUENCE [LARGE SCALE GENOMIC DNA]</scope>
    <source>
        <strain evidence="2 3">Grewe 0041</strain>
    </source>
</reference>
<organism evidence="2 3">
    <name type="scientific">Lepraria finkii</name>
    <dbReference type="NCBI Taxonomy" id="1340010"/>
    <lineage>
        <taxon>Eukaryota</taxon>
        <taxon>Fungi</taxon>
        <taxon>Dikarya</taxon>
        <taxon>Ascomycota</taxon>
        <taxon>Pezizomycotina</taxon>
        <taxon>Lecanoromycetes</taxon>
        <taxon>OSLEUM clade</taxon>
        <taxon>Lecanoromycetidae</taxon>
        <taxon>Lecanorales</taxon>
        <taxon>Lecanorineae</taxon>
        <taxon>Stereocaulaceae</taxon>
        <taxon>Lepraria</taxon>
    </lineage>
</organism>
<evidence type="ECO:0000313" key="3">
    <source>
        <dbReference type="Proteomes" id="UP001590951"/>
    </source>
</evidence>
<dbReference type="Proteomes" id="UP001590951">
    <property type="component" value="Unassembled WGS sequence"/>
</dbReference>
<accession>A0ABR4B441</accession>
<comment type="caution">
    <text evidence="2">The sequence shown here is derived from an EMBL/GenBank/DDBJ whole genome shotgun (WGS) entry which is preliminary data.</text>
</comment>
<gene>
    <name evidence="2" type="ORF">ABVK25_008090</name>
</gene>
<proteinExistence type="predicted"/>
<protein>
    <submittedName>
        <fullName evidence="2">Uncharacterized protein</fullName>
    </submittedName>
</protein>
<name>A0ABR4B441_9LECA</name>
<evidence type="ECO:0000256" key="1">
    <source>
        <dbReference type="SAM" id="MobiDB-lite"/>
    </source>
</evidence>
<dbReference type="EMBL" id="JBHFEH010000033">
    <property type="protein sequence ID" value="KAL2051676.1"/>
    <property type="molecule type" value="Genomic_DNA"/>
</dbReference>
<keyword evidence="3" id="KW-1185">Reference proteome</keyword>